<name>A0ABY9DP18_VITVI</name>
<evidence type="ECO:0000256" key="2">
    <source>
        <dbReference type="ARBA" id="ARBA00022630"/>
    </source>
</evidence>
<keyword evidence="2 6" id="KW-0285">Flavoprotein</keyword>
<dbReference type="InterPro" id="IPR050346">
    <property type="entry name" value="FMO-like"/>
</dbReference>
<keyword evidence="6" id="KW-0503">Monooxygenase</keyword>
<evidence type="ECO:0000256" key="6">
    <source>
        <dbReference type="RuleBase" id="RU361177"/>
    </source>
</evidence>
<dbReference type="InterPro" id="IPR020946">
    <property type="entry name" value="Flavin_mOase-like"/>
</dbReference>
<evidence type="ECO:0000256" key="1">
    <source>
        <dbReference type="ARBA" id="ARBA00009183"/>
    </source>
</evidence>
<evidence type="ECO:0000256" key="5">
    <source>
        <dbReference type="ARBA" id="ARBA00023002"/>
    </source>
</evidence>
<protein>
    <recommendedName>
        <fullName evidence="6">Flavin-containing monooxygenase</fullName>
        <ecNumber evidence="6">1.-.-.-</ecNumber>
    </recommendedName>
</protein>
<evidence type="ECO:0000256" key="3">
    <source>
        <dbReference type="ARBA" id="ARBA00022827"/>
    </source>
</evidence>
<reference evidence="8 9" key="1">
    <citation type="journal article" date="2023" name="Hortic Res">
        <title>The complete reference genome for grapevine (Vitis vinifera L.) genetics and breeding.</title>
        <authorList>
            <person name="Shi X."/>
            <person name="Cao S."/>
            <person name="Wang X."/>
            <person name="Huang S."/>
            <person name="Wang Y."/>
            <person name="Liu Z."/>
            <person name="Liu W."/>
            <person name="Leng X."/>
            <person name="Peng Y."/>
            <person name="Wang N."/>
            <person name="Wang Y."/>
            <person name="Ma Z."/>
            <person name="Xu X."/>
            <person name="Zhang F."/>
            <person name="Xue H."/>
            <person name="Zhong H."/>
            <person name="Wang Y."/>
            <person name="Zhang K."/>
            <person name="Velt A."/>
            <person name="Avia K."/>
            <person name="Holtgrawe D."/>
            <person name="Grimplet J."/>
            <person name="Matus J.T."/>
            <person name="Ware D."/>
            <person name="Wu X."/>
            <person name="Wang H."/>
            <person name="Liu C."/>
            <person name="Fang Y."/>
            <person name="Rustenholz C."/>
            <person name="Cheng Z."/>
            <person name="Xiao H."/>
            <person name="Zhou Y."/>
        </authorList>
    </citation>
    <scope>NUCLEOTIDE SEQUENCE [LARGE SCALE GENOMIC DNA]</scope>
    <source>
        <strain evidence="9">cv. Pinot noir / PN40024</strain>
        <tissue evidence="8">Leaf</tissue>
    </source>
</reference>
<dbReference type="EMBL" id="CP126665">
    <property type="protein sequence ID" value="WKA09258.1"/>
    <property type="molecule type" value="Genomic_DNA"/>
</dbReference>
<evidence type="ECO:0000256" key="4">
    <source>
        <dbReference type="ARBA" id="ARBA00022857"/>
    </source>
</evidence>
<evidence type="ECO:0000313" key="8">
    <source>
        <dbReference type="EMBL" id="WKA09258.1"/>
    </source>
</evidence>
<dbReference type="SUPFAM" id="SSF51905">
    <property type="entry name" value="FAD/NAD(P)-binding domain"/>
    <property type="match status" value="2"/>
</dbReference>
<keyword evidence="7" id="KW-1133">Transmembrane helix</keyword>
<dbReference type="Pfam" id="PF00743">
    <property type="entry name" value="FMO-like"/>
    <property type="match status" value="1"/>
</dbReference>
<keyword evidence="4" id="KW-0521">NADP</keyword>
<feature type="transmembrane region" description="Helical" evidence="7">
    <location>
        <begin position="271"/>
        <end position="295"/>
    </location>
</feature>
<evidence type="ECO:0000313" key="9">
    <source>
        <dbReference type="Proteomes" id="UP001227230"/>
    </source>
</evidence>
<keyword evidence="3 6" id="KW-0274">FAD</keyword>
<dbReference type="Gene3D" id="3.50.50.60">
    <property type="entry name" value="FAD/NAD(P)-binding domain"/>
    <property type="match status" value="2"/>
</dbReference>
<dbReference type="EC" id="1.-.-.-" evidence="6"/>
<dbReference type="InterPro" id="IPR036188">
    <property type="entry name" value="FAD/NAD-bd_sf"/>
</dbReference>
<keyword evidence="7" id="KW-0812">Transmembrane</keyword>
<keyword evidence="5 6" id="KW-0560">Oxidoreductase</keyword>
<dbReference type="PANTHER" id="PTHR23023">
    <property type="entry name" value="DIMETHYLANILINE MONOOXYGENASE"/>
    <property type="match status" value="1"/>
</dbReference>
<dbReference type="PIRSF" id="PIRSF000332">
    <property type="entry name" value="FMO"/>
    <property type="match status" value="1"/>
</dbReference>
<keyword evidence="7" id="KW-0472">Membrane</keyword>
<evidence type="ECO:0000256" key="7">
    <source>
        <dbReference type="SAM" id="Phobius"/>
    </source>
</evidence>
<comment type="cofactor">
    <cofactor evidence="6">
        <name>FAD</name>
        <dbReference type="ChEBI" id="CHEBI:57692"/>
    </cofactor>
</comment>
<comment type="similarity">
    <text evidence="1 6">Belongs to the FMO family.</text>
</comment>
<keyword evidence="9" id="KW-1185">Reference proteome</keyword>
<organism evidence="8 9">
    <name type="scientific">Vitis vinifera</name>
    <name type="common">Grape</name>
    <dbReference type="NCBI Taxonomy" id="29760"/>
    <lineage>
        <taxon>Eukaryota</taxon>
        <taxon>Viridiplantae</taxon>
        <taxon>Streptophyta</taxon>
        <taxon>Embryophyta</taxon>
        <taxon>Tracheophyta</taxon>
        <taxon>Spermatophyta</taxon>
        <taxon>Magnoliopsida</taxon>
        <taxon>eudicotyledons</taxon>
        <taxon>Gunneridae</taxon>
        <taxon>Pentapetalae</taxon>
        <taxon>rosids</taxon>
        <taxon>Vitales</taxon>
        <taxon>Vitaceae</taxon>
        <taxon>Viteae</taxon>
        <taxon>Vitis</taxon>
    </lineage>
</organism>
<dbReference type="Proteomes" id="UP001227230">
    <property type="component" value="Chromosome 18"/>
</dbReference>
<proteinExistence type="inferred from homology"/>
<dbReference type="InterPro" id="IPR000960">
    <property type="entry name" value="Flavin_mOase"/>
</dbReference>
<sequence>MEKRIAIVGAGISGLLACKYAMEKGFNPIVFEARSSIGGVWSQTIESTKLQTPISYYRFSDFAWASSVTETFPNHNQVMEYLKSYALHFNILPQIRFSSRVISIDYFTPRSEDFPSWDLWGGTGKPFSPTGKWNITVKVTRHPLMVTQVYEVDFVILCIGKYSDLPNIPDFPINRGPDIFDGKVIHSMDYAAMGGDLASEFIKEKRVTVVGLQKSAVDVAAEVATRNGEGHPCTLLFRRVHWLVPEHFNTVSFQNLNRFSELMVHRPSEGFFLWLLAFLLSPLFWMFTKLVEIYLKWTYPLKKYNMVPEHPFLKQIVSCMSMVIPANFYDRVREGSLILKKAQSFSFCRNGLVLDGEAAVLETDIVIFATGYKSDEKLSNIFTSTFFKNCITGSSAPFYRECIHPRIPQLAILGYSESPSVLYTMEVKSMWLAHFLAGNFKLPPVKEMEDDVMKWEKCNERYAGDGYKRSCVSVLLQIHVNDQLCRDMGCNPRRKRWFLPEMFAAYGPTDYANLTWPG</sequence>
<accession>A0ABY9DP18</accession>
<gene>
    <name evidence="8" type="ORF">VitviT2T_026923</name>
</gene>
<dbReference type="PROSITE" id="PS51257">
    <property type="entry name" value="PROKAR_LIPOPROTEIN"/>
    <property type="match status" value="1"/>
</dbReference>